<evidence type="ECO:0000256" key="2">
    <source>
        <dbReference type="ARBA" id="ARBA00008466"/>
    </source>
</evidence>
<evidence type="ECO:0000313" key="6">
    <source>
        <dbReference type="EMBL" id="KAH6597828.1"/>
    </source>
</evidence>
<evidence type="ECO:0000256" key="3">
    <source>
        <dbReference type="ARBA" id="ARBA00023066"/>
    </source>
</evidence>
<feature type="compositionally biased region" description="Acidic residues" evidence="5">
    <location>
        <begin position="296"/>
        <end position="309"/>
    </location>
</feature>
<sequence>MSSIDYPTPNASAHSLGDDALLIPDGSPSCIAAVHASMLGADSSGSNVTLSGFEGPEKLLEIWFKQPHTHAHSAAIVPDYNDGIHGQILHPNNSSEDGDSSEGSISDCENPHRHYLFNAKENDHDQFSRSGLRVVRRDIWEDMLNIVQCKVLSVIKNKYADAYLLSESSMFVYKNRIVLKTCGTTTLLNAVTRILAIAKDICGFGEIQAVFYSRKAFLFPERQAWPHGRWGEEVAYLDTIFPDDQYDTSGYVVGKINGDHWCLYVCTPSGMDMDGIPVSSLSDKPLSSDGEMVSEQGDEEAEEEENAEDDVTLEILMTHLDPEAMKMFWRNEEEINAGNSPDNKHAAKHRFKGAEDRVFTSTGISDLYPGSMVDDYVFDPCGYSLNGLLGPYYYTIHVTPEDICSYASFETTIPARECIPKHARKGSGLEYDTFNDVVQKVVDRFKPGKFSTTLFVRHSPASKRAIGCVDLLNGAVQGFRRRDRIMHSLGQWDLVFCHFEKPALGAIGIKPRDSSTAVNANGVSDEYVSKECHTAATCVSPHIA</sequence>
<comment type="pathway">
    <text evidence="1">Amine and polyamine biosynthesis; S-adenosylmethioninamine biosynthesis; S-adenosylmethioninamine from S-adenosyl-L-methionine: step 1/1.</text>
</comment>
<evidence type="ECO:0000256" key="1">
    <source>
        <dbReference type="ARBA" id="ARBA00004911"/>
    </source>
</evidence>
<evidence type="ECO:0008006" key="8">
    <source>
        <dbReference type="Google" id="ProtNLM"/>
    </source>
</evidence>
<keyword evidence="4" id="KW-0620">Polyamine biosynthesis</keyword>
<keyword evidence="7" id="KW-1185">Reference proteome</keyword>
<proteinExistence type="inferred from homology"/>
<keyword evidence="3" id="KW-0745">Spermidine biosynthesis</keyword>
<protein>
    <recommendedName>
        <fullName evidence="8">Adenosylmethionine decarboxylase</fullName>
    </recommendedName>
</protein>
<feature type="region of interest" description="Disordered" evidence="5">
    <location>
        <begin position="277"/>
        <end position="309"/>
    </location>
</feature>
<dbReference type="PROSITE" id="PS01336">
    <property type="entry name" value="ADOMETDC"/>
    <property type="match status" value="1"/>
</dbReference>
<feature type="region of interest" description="Disordered" evidence="5">
    <location>
        <begin position="87"/>
        <end position="106"/>
    </location>
</feature>
<dbReference type="Gene3D" id="3.60.90.10">
    <property type="entry name" value="S-adenosylmethionine decarboxylase"/>
    <property type="match status" value="1"/>
</dbReference>
<name>A0ABQ8FGR3_9FUNG</name>
<gene>
    <name evidence="6" type="ORF">BASA50_004173</name>
</gene>
<dbReference type="EMBL" id="JAFCIX010000127">
    <property type="protein sequence ID" value="KAH6597828.1"/>
    <property type="molecule type" value="Genomic_DNA"/>
</dbReference>
<evidence type="ECO:0000256" key="4">
    <source>
        <dbReference type="ARBA" id="ARBA00023115"/>
    </source>
</evidence>
<dbReference type="PANTHER" id="PTHR11570:SF0">
    <property type="entry name" value="S-ADENOSYLMETHIONINE DECARBOXYLASE PROENZYME"/>
    <property type="match status" value="1"/>
</dbReference>
<comment type="caution">
    <text evidence="6">The sequence shown here is derived from an EMBL/GenBank/DDBJ whole genome shotgun (WGS) entry which is preliminary data.</text>
</comment>
<reference evidence="6 7" key="1">
    <citation type="submission" date="2021-02" db="EMBL/GenBank/DDBJ databases">
        <title>Variation within the Batrachochytrium salamandrivorans European outbreak.</title>
        <authorList>
            <person name="Kelly M."/>
            <person name="Pasmans F."/>
            <person name="Shea T.P."/>
            <person name="Munoz J.F."/>
            <person name="Carranza S."/>
            <person name="Cuomo C.A."/>
            <person name="Martel A."/>
        </authorList>
    </citation>
    <scope>NUCLEOTIDE SEQUENCE [LARGE SCALE GENOMIC DNA]</scope>
    <source>
        <strain evidence="6 7">AMFP18/2</strain>
    </source>
</reference>
<dbReference type="Proteomes" id="UP001648503">
    <property type="component" value="Unassembled WGS sequence"/>
</dbReference>
<dbReference type="InterPro" id="IPR018166">
    <property type="entry name" value="S-AdoMet_deCO2ase_CS"/>
</dbReference>
<dbReference type="Pfam" id="PF01536">
    <property type="entry name" value="SAM_decarbox"/>
    <property type="match status" value="1"/>
</dbReference>
<evidence type="ECO:0000313" key="7">
    <source>
        <dbReference type="Proteomes" id="UP001648503"/>
    </source>
</evidence>
<dbReference type="PANTHER" id="PTHR11570">
    <property type="entry name" value="S-ADENOSYLMETHIONINE DECARBOXYLASE"/>
    <property type="match status" value="1"/>
</dbReference>
<dbReference type="SUPFAM" id="SSF56276">
    <property type="entry name" value="S-adenosylmethionine decarboxylase"/>
    <property type="match status" value="1"/>
</dbReference>
<comment type="similarity">
    <text evidence="2">Belongs to the eukaryotic AdoMetDC family.</text>
</comment>
<accession>A0ABQ8FGR3</accession>
<dbReference type="Gene3D" id="3.30.360.50">
    <property type="entry name" value="S-adenosylmethionine decarboxylase"/>
    <property type="match status" value="1"/>
</dbReference>
<organism evidence="6 7">
    <name type="scientific">Batrachochytrium salamandrivorans</name>
    <dbReference type="NCBI Taxonomy" id="1357716"/>
    <lineage>
        <taxon>Eukaryota</taxon>
        <taxon>Fungi</taxon>
        <taxon>Fungi incertae sedis</taxon>
        <taxon>Chytridiomycota</taxon>
        <taxon>Chytridiomycota incertae sedis</taxon>
        <taxon>Chytridiomycetes</taxon>
        <taxon>Rhizophydiales</taxon>
        <taxon>Rhizophydiales incertae sedis</taxon>
        <taxon>Batrachochytrium</taxon>
    </lineage>
</organism>
<evidence type="ECO:0000256" key="5">
    <source>
        <dbReference type="SAM" id="MobiDB-lite"/>
    </source>
</evidence>
<dbReference type="InterPro" id="IPR048283">
    <property type="entry name" value="AdoMetDC-like"/>
</dbReference>
<dbReference type="InterPro" id="IPR016067">
    <property type="entry name" value="S-AdoMet_deCO2ase_core"/>
</dbReference>